<protein>
    <recommendedName>
        <fullName evidence="5 16">Non-structural maintenance of chromosomes element 1 homolog</fullName>
        <ecNumber evidence="4 16">2.3.2.27</ecNumber>
    </recommendedName>
</protein>
<feature type="non-terminal residue" evidence="19">
    <location>
        <position position="320"/>
    </location>
</feature>
<dbReference type="GO" id="GO:0005634">
    <property type="term" value="C:nucleus"/>
    <property type="evidence" value="ECO:0007669"/>
    <property type="project" value="UniProtKB-SubCell"/>
</dbReference>
<accession>A0A2H3J8Y5</accession>
<keyword evidence="6 16" id="KW-0808">Transferase</keyword>
<dbReference type="Gene3D" id="3.90.1150.220">
    <property type="match status" value="1"/>
</dbReference>
<evidence type="ECO:0000256" key="5">
    <source>
        <dbReference type="ARBA" id="ARBA00019422"/>
    </source>
</evidence>
<evidence type="ECO:0000256" key="4">
    <source>
        <dbReference type="ARBA" id="ARBA00012483"/>
    </source>
</evidence>
<evidence type="ECO:0000256" key="7">
    <source>
        <dbReference type="ARBA" id="ARBA00022723"/>
    </source>
</evidence>
<keyword evidence="20" id="KW-1185">Reference proteome</keyword>
<feature type="region of interest" description="Disordered" evidence="17">
    <location>
        <begin position="255"/>
        <end position="320"/>
    </location>
</feature>
<feature type="compositionally biased region" description="Basic and acidic residues" evidence="17">
    <location>
        <begin position="255"/>
        <end position="264"/>
    </location>
</feature>
<evidence type="ECO:0000256" key="8">
    <source>
        <dbReference type="ARBA" id="ARBA00022763"/>
    </source>
</evidence>
<evidence type="ECO:0000256" key="15">
    <source>
        <dbReference type="PROSITE-ProRule" id="PRU00175"/>
    </source>
</evidence>
<dbReference type="Proteomes" id="UP000218811">
    <property type="component" value="Unassembled WGS sequence"/>
</dbReference>
<evidence type="ECO:0000256" key="1">
    <source>
        <dbReference type="ARBA" id="ARBA00000900"/>
    </source>
</evidence>
<evidence type="ECO:0000256" key="10">
    <source>
        <dbReference type="ARBA" id="ARBA00022786"/>
    </source>
</evidence>
<dbReference type="SUPFAM" id="SSF57850">
    <property type="entry name" value="RING/U-box"/>
    <property type="match status" value="1"/>
</dbReference>
<dbReference type="PANTHER" id="PTHR20973">
    <property type="entry name" value="NON-SMC ELEMENT 1-RELATED"/>
    <property type="match status" value="1"/>
</dbReference>
<keyword evidence="11 16" id="KW-0862">Zinc</keyword>
<dbReference type="Pfam" id="PF07574">
    <property type="entry name" value="SMC_Nse1"/>
    <property type="match status" value="1"/>
</dbReference>
<feature type="domain" description="RING-type" evidence="18">
    <location>
        <begin position="195"/>
        <end position="236"/>
    </location>
</feature>
<reference evidence="19 20" key="1">
    <citation type="journal article" date="2012" name="Science">
        <title>The Paleozoic origin of enzymatic lignin decomposition reconstructed from 31 fungal genomes.</title>
        <authorList>
            <person name="Floudas D."/>
            <person name="Binder M."/>
            <person name="Riley R."/>
            <person name="Barry K."/>
            <person name="Blanchette R.A."/>
            <person name="Henrissat B."/>
            <person name="Martinez A.T."/>
            <person name="Otillar R."/>
            <person name="Spatafora J.W."/>
            <person name="Yadav J.S."/>
            <person name="Aerts A."/>
            <person name="Benoit I."/>
            <person name="Boyd A."/>
            <person name="Carlson A."/>
            <person name="Copeland A."/>
            <person name="Coutinho P.M."/>
            <person name="de Vries R.P."/>
            <person name="Ferreira P."/>
            <person name="Findley K."/>
            <person name="Foster B."/>
            <person name="Gaskell J."/>
            <person name="Glotzer D."/>
            <person name="Gorecki P."/>
            <person name="Heitman J."/>
            <person name="Hesse C."/>
            <person name="Hori C."/>
            <person name="Igarashi K."/>
            <person name="Jurgens J.A."/>
            <person name="Kallen N."/>
            <person name="Kersten P."/>
            <person name="Kohler A."/>
            <person name="Kuees U."/>
            <person name="Kumar T.K.A."/>
            <person name="Kuo A."/>
            <person name="LaButti K."/>
            <person name="Larrondo L.F."/>
            <person name="Lindquist E."/>
            <person name="Ling A."/>
            <person name="Lombard V."/>
            <person name="Lucas S."/>
            <person name="Lundell T."/>
            <person name="Martin R."/>
            <person name="McLaughlin D.J."/>
            <person name="Morgenstern I."/>
            <person name="Morin E."/>
            <person name="Murat C."/>
            <person name="Nagy L.G."/>
            <person name="Nolan M."/>
            <person name="Ohm R.A."/>
            <person name="Patyshakuliyeva A."/>
            <person name="Rokas A."/>
            <person name="Ruiz-Duenas F.J."/>
            <person name="Sabat G."/>
            <person name="Salamov A."/>
            <person name="Samejima M."/>
            <person name="Schmutz J."/>
            <person name="Slot J.C."/>
            <person name="St John F."/>
            <person name="Stenlid J."/>
            <person name="Sun H."/>
            <person name="Sun S."/>
            <person name="Syed K."/>
            <person name="Tsang A."/>
            <person name="Wiebenga A."/>
            <person name="Young D."/>
            <person name="Pisabarro A."/>
            <person name="Eastwood D.C."/>
            <person name="Martin F."/>
            <person name="Cullen D."/>
            <person name="Grigoriev I.V."/>
            <person name="Hibbett D.S."/>
        </authorList>
    </citation>
    <scope>NUCLEOTIDE SEQUENCE [LARGE SCALE GENOMIC DNA]</scope>
    <source>
        <strain evidence="19 20">MD-104</strain>
    </source>
</reference>
<evidence type="ECO:0000256" key="16">
    <source>
        <dbReference type="RuleBase" id="RU368018"/>
    </source>
</evidence>
<proteinExistence type="inferred from homology"/>
<feature type="compositionally biased region" description="Polar residues" evidence="17">
    <location>
        <begin position="286"/>
        <end position="299"/>
    </location>
</feature>
<dbReference type="Gene3D" id="1.10.10.10">
    <property type="entry name" value="Winged helix-like DNA-binding domain superfamily/Winged helix DNA-binding domain"/>
    <property type="match status" value="1"/>
</dbReference>
<dbReference type="GO" id="GO:0000724">
    <property type="term" value="P:double-strand break repair via homologous recombination"/>
    <property type="evidence" value="ECO:0007669"/>
    <property type="project" value="TreeGrafter"/>
</dbReference>
<comment type="similarity">
    <text evidence="3 16">Belongs to the NSE1 family.</text>
</comment>
<dbReference type="EMBL" id="KB467942">
    <property type="protein sequence ID" value="PCH38085.1"/>
    <property type="molecule type" value="Genomic_DNA"/>
</dbReference>
<comment type="catalytic activity">
    <reaction evidence="1 16">
        <text>S-ubiquitinyl-[E2 ubiquitin-conjugating enzyme]-L-cysteine + [acceptor protein]-L-lysine = [E2 ubiquitin-conjugating enzyme]-L-cysteine + N(6)-ubiquitinyl-[acceptor protein]-L-lysine.</text>
        <dbReference type="EC" id="2.3.2.27"/>
    </reaction>
</comment>
<comment type="subcellular location">
    <subcellularLocation>
        <location evidence="2 16">Nucleus</location>
    </subcellularLocation>
</comment>
<dbReference type="AlphaFoldDB" id="A0A2H3J8Y5"/>
<dbReference type="PANTHER" id="PTHR20973:SF0">
    <property type="entry name" value="NON-STRUCTURAL MAINTENANCE OF CHROMOSOMES ELEMENT 1 HOMOLOG"/>
    <property type="match status" value="1"/>
</dbReference>
<evidence type="ECO:0000256" key="14">
    <source>
        <dbReference type="ARBA" id="ARBA00023242"/>
    </source>
</evidence>
<evidence type="ECO:0000256" key="13">
    <source>
        <dbReference type="ARBA" id="ARBA00023204"/>
    </source>
</evidence>
<evidence type="ECO:0000256" key="9">
    <source>
        <dbReference type="ARBA" id="ARBA00022771"/>
    </source>
</evidence>
<dbReference type="PROSITE" id="PS50089">
    <property type="entry name" value="ZF_RING_2"/>
    <property type="match status" value="1"/>
</dbReference>
<dbReference type="GO" id="GO:0030915">
    <property type="term" value="C:Smc5-Smc6 complex"/>
    <property type="evidence" value="ECO:0007669"/>
    <property type="project" value="UniProtKB-UniRule"/>
</dbReference>
<evidence type="ECO:0000256" key="12">
    <source>
        <dbReference type="ARBA" id="ARBA00023172"/>
    </source>
</evidence>
<keyword evidence="14 16" id="KW-0539">Nucleus</keyword>
<dbReference type="Pfam" id="PF08746">
    <property type="entry name" value="zf-RING-like"/>
    <property type="match status" value="1"/>
</dbReference>
<comment type="function">
    <text evidence="16">Acts in a DNA repair pathway for removal of UV-induced DNA damage that is distinct from classical nucleotide excision repair and in repair of ionizing radiation damage. Functions in homologous recombination repair of DNA double strand breaks and in recovery of stalled replication forks.</text>
</comment>
<feature type="compositionally biased region" description="Acidic residues" evidence="17">
    <location>
        <begin position="311"/>
        <end position="320"/>
    </location>
</feature>
<gene>
    <name evidence="19" type="ORF">WOLCODRAFT_52070</name>
</gene>
<dbReference type="FunFam" id="1.10.10.10:FF:000270">
    <property type="entry name" value="Non-structural maintenance of chromosomes element 1 homolog"/>
    <property type="match status" value="1"/>
</dbReference>
<dbReference type="Gene3D" id="3.30.40.10">
    <property type="entry name" value="Zinc/RING finger domain, C3HC4 (zinc finger)"/>
    <property type="match status" value="1"/>
</dbReference>
<sequence length="320" mass="36612">MVSSNDVQRLFIQSILSRRILSRPLALKIWEKCVHAVTAANDELDIQFSNDRNSWDNFVTRINEALNPLNLEFLQLNDELSGKEMCILVNRKGDEIAQMATEYTPAEIAYFKAVVEQIMLAPNESYCVSSLAALKEVNSLKPNMTKTQAEVVLGSFVAKGWLVKSKRGRYSLSPRTLLELQPYLRSTYPDEILECTVCMEMVTQGIACYTPQCKTRLHQYCFTNYRKINQNCPACNCNWSTDLNNSKLKHVGEAAFREGQDQGRRRPRRQSTPESDEDAEDRETNVDLSQPSQPMQSQAKGKKKLVREDHMEVDEDQEDE</sequence>
<dbReference type="OrthoDB" id="185455at2759"/>
<evidence type="ECO:0000256" key="11">
    <source>
        <dbReference type="ARBA" id="ARBA00022833"/>
    </source>
</evidence>
<dbReference type="GO" id="GO:0008270">
    <property type="term" value="F:zinc ion binding"/>
    <property type="evidence" value="ECO:0007669"/>
    <property type="project" value="UniProtKB-KW"/>
</dbReference>
<organism evidence="19 20">
    <name type="scientific">Wolfiporia cocos (strain MD-104)</name>
    <name type="common">Brown rot fungus</name>
    <dbReference type="NCBI Taxonomy" id="742152"/>
    <lineage>
        <taxon>Eukaryota</taxon>
        <taxon>Fungi</taxon>
        <taxon>Dikarya</taxon>
        <taxon>Basidiomycota</taxon>
        <taxon>Agaricomycotina</taxon>
        <taxon>Agaricomycetes</taxon>
        <taxon>Polyporales</taxon>
        <taxon>Phaeolaceae</taxon>
        <taxon>Wolfiporia</taxon>
    </lineage>
</organism>
<evidence type="ECO:0000259" key="18">
    <source>
        <dbReference type="PROSITE" id="PS50089"/>
    </source>
</evidence>
<evidence type="ECO:0000313" key="20">
    <source>
        <dbReference type="Proteomes" id="UP000218811"/>
    </source>
</evidence>
<dbReference type="EC" id="2.3.2.27" evidence="4 16"/>
<dbReference type="InterPro" id="IPR011513">
    <property type="entry name" value="Nse1"/>
</dbReference>
<evidence type="ECO:0000256" key="3">
    <source>
        <dbReference type="ARBA" id="ARBA00010258"/>
    </source>
</evidence>
<dbReference type="InterPro" id="IPR001841">
    <property type="entry name" value="Znf_RING"/>
</dbReference>
<evidence type="ECO:0000256" key="6">
    <source>
        <dbReference type="ARBA" id="ARBA00022679"/>
    </source>
</evidence>
<dbReference type="STRING" id="742152.A0A2H3J8Y5"/>
<dbReference type="InterPro" id="IPR036388">
    <property type="entry name" value="WH-like_DNA-bd_sf"/>
</dbReference>
<keyword evidence="8 16" id="KW-0227">DNA damage</keyword>
<evidence type="ECO:0000256" key="17">
    <source>
        <dbReference type="SAM" id="MobiDB-lite"/>
    </source>
</evidence>
<keyword evidence="10 16" id="KW-0833">Ubl conjugation pathway</keyword>
<evidence type="ECO:0000313" key="19">
    <source>
        <dbReference type="EMBL" id="PCH38085.1"/>
    </source>
</evidence>
<dbReference type="InterPro" id="IPR013083">
    <property type="entry name" value="Znf_RING/FYVE/PHD"/>
</dbReference>
<keyword evidence="9 15" id="KW-0863">Zinc-finger</keyword>
<dbReference type="OMA" id="ACINHSC"/>
<keyword evidence="13 16" id="KW-0234">DNA repair</keyword>
<keyword evidence="7 16" id="KW-0479">Metal-binding</keyword>
<dbReference type="InterPro" id="IPR014857">
    <property type="entry name" value="Nse1_RING_C4HC3-type"/>
</dbReference>
<keyword evidence="12 16" id="KW-0233">DNA recombination</keyword>
<name>A0A2H3J8Y5_WOLCO</name>
<evidence type="ECO:0000256" key="2">
    <source>
        <dbReference type="ARBA" id="ARBA00004123"/>
    </source>
</evidence>
<comment type="subunit">
    <text evidence="16">Component of the Smc5-Smc6 complex.</text>
</comment>
<dbReference type="GO" id="GO:0061630">
    <property type="term" value="F:ubiquitin protein ligase activity"/>
    <property type="evidence" value="ECO:0007669"/>
    <property type="project" value="UniProtKB-EC"/>
</dbReference>